<evidence type="ECO:0000259" key="2">
    <source>
        <dbReference type="Pfam" id="PF12674"/>
    </source>
</evidence>
<reference evidence="3 4" key="1">
    <citation type="submission" date="2018-08" db="EMBL/GenBank/DDBJ databases">
        <title>Bacillus chawlae sp. nov., Bacillus glennii sp. nov., and Bacillus saganii sp. nov. Isolated from the Vehicle Assembly Building at Kennedy Space Center where the Viking Spacecraft were Assembled.</title>
        <authorList>
            <person name="Seuylemezian A."/>
            <person name="Vaishampayan P."/>
        </authorList>
    </citation>
    <scope>NUCLEOTIDE SEQUENCE [LARGE SCALE GENOMIC DNA]</scope>
    <source>
        <strain evidence="3 4">V47-23a</strain>
    </source>
</reference>
<dbReference type="OrthoDB" id="9801008at2"/>
<evidence type="ECO:0000256" key="1">
    <source>
        <dbReference type="SAM" id="MobiDB-lite"/>
    </source>
</evidence>
<evidence type="ECO:0000313" key="4">
    <source>
        <dbReference type="Proteomes" id="UP000264541"/>
    </source>
</evidence>
<gene>
    <name evidence="3" type="ORF">D0469_18210</name>
</gene>
<accession>A0A372LE17</accession>
<feature type="domain" description="Putative zinc ribbon" evidence="2">
    <location>
        <begin position="7"/>
        <end position="85"/>
    </location>
</feature>
<dbReference type="EMBL" id="QVTE01000055">
    <property type="protein sequence ID" value="RFU64494.1"/>
    <property type="molecule type" value="Genomic_DNA"/>
</dbReference>
<dbReference type="Pfam" id="PF12674">
    <property type="entry name" value="Zn_ribbon_2"/>
    <property type="match status" value="1"/>
</dbReference>
<organism evidence="3 4">
    <name type="scientific">Peribacillus saganii</name>
    <dbReference type="NCBI Taxonomy" id="2303992"/>
    <lineage>
        <taxon>Bacteria</taxon>
        <taxon>Bacillati</taxon>
        <taxon>Bacillota</taxon>
        <taxon>Bacilli</taxon>
        <taxon>Bacillales</taxon>
        <taxon>Bacillaceae</taxon>
        <taxon>Peribacillus</taxon>
    </lineage>
</organism>
<name>A0A372LE17_9BACI</name>
<dbReference type="RefSeq" id="WP_117328153.1">
    <property type="nucleotide sequence ID" value="NZ_QVTE01000055.1"/>
</dbReference>
<feature type="compositionally biased region" description="Basic and acidic residues" evidence="1">
    <location>
        <begin position="15"/>
        <end position="27"/>
    </location>
</feature>
<dbReference type="InterPro" id="IPR025868">
    <property type="entry name" value="Zn_ribbon_dom_put"/>
</dbReference>
<proteinExistence type="predicted"/>
<sequence length="90" mass="10440">MTLFKNCQSCGMPLAKDKNGGRTEHNGQKSGMYRSHCYENGEFVQPAISAAEMKLLVENKIRESGFPKIMAKLFTRNIHKLERWQEHQQR</sequence>
<keyword evidence="4" id="KW-1185">Reference proteome</keyword>
<comment type="caution">
    <text evidence="3">The sequence shown here is derived from an EMBL/GenBank/DDBJ whole genome shotgun (WGS) entry which is preliminary data.</text>
</comment>
<protein>
    <recommendedName>
        <fullName evidence="2">Putative zinc ribbon domain-containing protein</fullName>
    </recommendedName>
</protein>
<evidence type="ECO:0000313" key="3">
    <source>
        <dbReference type="EMBL" id="RFU64494.1"/>
    </source>
</evidence>
<dbReference type="AlphaFoldDB" id="A0A372LE17"/>
<dbReference type="Proteomes" id="UP000264541">
    <property type="component" value="Unassembled WGS sequence"/>
</dbReference>
<feature type="region of interest" description="Disordered" evidence="1">
    <location>
        <begin position="11"/>
        <end position="31"/>
    </location>
</feature>